<dbReference type="RefSeq" id="WP_280082982.1">
    <property type="nucleotide sequence ID" value="NZ_JAOCGG010000045.1"/>
</dbReference>
<comment type="caution">
    <text evidence="1">The sequence shown here is derived from an EMBL/GenBank/DDBJ whole genome shotgun (WGS) entry which is preliminary data.</text>
</comment>
<gene>
    <name evidence="1" type="ORF">N5I14_18940</name>
</gene>
<reference evidence="1" key="1">
    <citation type="submission" date="2022-09" db="EMBL/GenBank/DDBJ databases">
        <title>Intensive care unit water sources are persistently colonized with multi-drug resistant bacteria and are the site of extensive horizontal gene transfer of antibiotic resistance genes.</title>
        <authorList>
            <person name="Diorio-Toth L."/>
        </authorList>
    </citation>
    <scope>NUCLEOTIDE SEQUENCE</scope>
    <source>
        <strain evidence="1">GD03782</strain>
    </source>
</reference>
<name>A0AA42RZ82_9PSED</name>
<protein>
    <submittedName>
        <fullName evidence="1">Uncharacterized protein</fullName>
    </submittedName>
</protein>
<dbReference type="AlphaFoldDB" id="A0AA42RZ82"/>
<accession>A0AA42RZ82</accession>
<proteinExistence type="predicted"/>
<dbReference type="EMBL" id="JAOCGG010000045">
    <property type="protein sequence ID" value="MDH1632317.1"/>
    <property type="molecule type" value="Genomic_DNA"/>
</dbReference>
<evidence type="ECO:0000313" key="2">
    <source>
        <dbReference type="Proteomes" id="UP001160882"/>
    </source>
</evidence>
<sequence length="95" mass="10990">MNNTYDTLSAVIKNENPQDVMLFLTANNRGISYPRIDRLYATSDWPYIGDIQGLMSVIDDMCDRGLISRSKQGFVKGPHWREPQFLTEKKYKFAP</sequence>
<evidence type="ECO:0000313" key="1">
    <source>
        <dbReference type="EMBL" id="MDH1632317.1"/>
    </source>
</evidence>
<dbReference type="Proteomes" id="UP001160882">
    <property type="component" value="Unassembled WGS sequence"/>
</dbReference>
<organism evidence="1 2">
    <name type="scientific">Pseudomonas mosselii</name>
    <dbReference type="NCBI Taxonomy" id="78327"/>
    <lineage>
        <taxon>Bacteria</taxon>
        <taxon>Pseudomonadati</taxon>
        <taxon>Pseudomonadota</taxon>
        <taxon>Gammaproteobacteria</taxon>
        <taxon>Pseudomonadales</taxon>
        <taxon>Pseudomonadaceae</taxon>
        <taxon>Pseudomonas</taxon>
    </lineage>
</organism>